<evidence type="ECO:0000313" key="7">
    <source>
        <dbReference type="EMBL" id="PMD53654.1"/>
    </source>
</evidence>
<evidence type="ECO:0000256" key="1">
    <source>
        <dbReference type="ARBA" id="ARBA00022723"/>
    </source>
</evidence>
<proteinExistence type="predicted"/>
<evidence type="ECO:0000256" key="3">
    <source>
        <dbReference type="ARBA" id="ARBA00023015"/>
    </source>
</evidence>
<keyword evidence="8" id="KW-1185">Reference proteome</keyword>
<keyword evidence="6" id="KW-0539">Nucleus</keyword>
<evidence type="ECO:0000313" key="8">
    <source>
        <dbReference type="Proteomes" id="UP000235371"/>
    </source>
</evidence>
<dbReference type="PANTHER" id="PTHR31313">
    <property type="entry name" value="TY1 ENHANCER ACTIVATOR"/>
    <property type="match status" value="1"/>
</dbReference>
<dbReference type="AlphaFoldDB" id="A0A2J6SS98"/>
<evidence type="ECO:0000256" key="2">
    <source>
        <dbReference type="ARBA" id="ARBA00022833"/>
    </source>
</evidence>
<dbReference type="GO" id="GO:0003677">
    <property type="term" value="F:DNA binding"/>
    <property type="evidence" value="ECO:0007669"/>
    <property type="project" value="UniProtKB-KW"/>
</dbReference>
<keyword evidence="5" id="KW-0804">Transcription</keyword>
<keyword evidence="3" id="KW-0805">Transcription regulation</keyword>
<keyword evidence="4" id="KW-0238">DNA-binding</keyword>
<name>A0A2J6SS98_9HELO</name>
<dbReference type="CDD" id="cd12148">
    <property type="entry name" value="fungal_TF_MHR"/>
    <property type="match status" value="1"/>
</dbReference>
<dbReference type="InParanoid" id="A0A2J6SS98"/>
<dbReference type="InterPro" id="IPR051615">
    <property type="entry name" value="Transcr_Regulatory_Elem"/>
</dbReference>
<evidence type="ECO:0000256" key="5">
    <source>
        <dbReference type="ARBA" id="ARBA00023163"/>
    </source>
</evidence>
<dbReference type="Proteomes" id="UP000235371">
    <property type="component" value="Unassembled WGS sequence"/>
</dbReference>
<dbReference type="GO" id="GO:0046872">
    <property type="term" value="F:metal ion binding"/>
    <property type="evidence" value="ECO:0007669"/>
    <property type="project" value="UniProtKB-KW"/>
</dbReference>
<accession>A0A2J6SS98</accession>
<reference evidence="7 8" key="1">
    <citation type="submission" date="2016-04" db="EMBL/GenBank/DDBJ databases">
        <title>A degradative enzymes factory behind the ericoid mycorrhizal symbiosis.</title>
        <authorList>
            <consortium name="DOE Joint Genome Institute"/>
            <person name="Martino E."/>
            <person name="Morin E."/>
            <person name="Grelet G."/>
            <person name="Kuo A."/>
            <person name="Kohler A."/>
            <person name="Daghino S."/>
            <person name="Barry K."/>
            <person name="Choi C."/>
            <person name="Cichocki N."/>
            <person name="Clum A."/>
            <person name="Copeland A."/>
            <person name="Hainaut M."/>
            <person name="Haridas S."/>
            <person name="Labutti K."/>
            <person name="Lindquist E."/>
            <person name="Lipzen A."/>
            <person name="Khouja H.-R."/>
            <person name="Murat C."/>
            <person name="Ohm R."/>
            <person name="Olson A."/>
            <person name="Spatafora J."/>
            <person name="Veneault-Fourrey C."/>
            <person name="Henrissat B."/>
            <person name="Grigoriev I."/>
            <person name="Martin F."/>
            <person name="Perotto S."/>
        </authorList>
    </citation>
    <scope>NUCLEOTIDE SEQUENCE [LARGE SCALE GENOMIC DNA]</scope>
    <source>
        <strain evidence="7 8">E</strain>
    </source>
</reference>
<dbReference type="EMBL" id="KZ613871">
    <property type="protein sequence ID" value="PMD53654.1"/>
    <property type="molecule type" value="Genomic_DNA"/>
</dbReference>
<gene>
    <name evidence="7" type="ORF">K444DRAFT_700301</name>
</gene>
<dbReference type="RefSeq" id="XP_024730558.1">
    <property type="nucleotide sequence ID" value="XM_024888009.1"/>
</dbReference>
<dbReference type="OrthoDB" id="2154091at2759"/>
<dbReference type="PANTHER" id="PTHR31313:SF77">
    <property type="entry name" value="ZN(II)2CYS6 TRANSCRIPTION FACTOR (EUROFUNG)"/>
    <property type="match status" value="1"/>
</dbReference>
<keyword evidence="2" id="KW-0862">Zinc</keyword>
<sequence length="278" mass="31597">MNLKHSVSSPSAGCYRWTYVTETIPMTLPLEVDLHVAGIVHVHLAELASKVGRISDTLYSGVAESIDEVQSFVRLMARELKHRKDSLAATRYLLHCVCLKSRFNRRYTYRCFLNLTRLNCFQAASDICHILTVYRRHYGLKRTHVQMVHVIMGAALIHAYLCSGFTGKEEPAAQEFLLNCLQALGEMGQTYRTAIRALEIIVLLRNNWRKTALSSCLATDSNVYGVCTIGILPSLESISVNSVEFWPWHNQLKRMCSEMPFTERKLEASTNTCLKHKI</sequence>
<keyword evidence="1" id="KW-0479">Metal-binding</keyword>
<dbReference type="GeneID" id="36596085"/>
<evidence type="ECO:0000256" key="4">
    <source>
        <dbReference type="ARBA" id="ARBA00023125"/>
    </source>
</evidence>
<organism evidence="7 8">
    <name type="scientific">Hyaloscypha bicolor E</name>
    <dbReference type="NCBI Taxonomy" id="1095630"/>
    <lineage>
        <taxon>Eukaryota</taxon>
        <taxon>Fungi</taxon>
        <taxon>Dikarya</taxon>
        <taxon>Ascomycota</taxon>
        <taxon>Pezizomycotina</taxon>
        <taxon>Leotiomycetes</taxon>
        <taxon>Helotiales</taxon>
        <taxon>Hyaloscyphaceae</taxon>
        <taxon>Hyaloscypha</taxon>
        <taxon>Hyaloscypha bicolor</taxon>
    </lineage>
</organism>
<evidence type="ECO:0000256" key="6">
    <source>
        <dbReference type="ARBA" id="ARBA00023242"/>
    </source>
</evidence>
<protein>
    <submittedName>
        <fullName evidence="7">Uncharacterized protein</fullName>
    </submittedName>
</protein>